<feature type="compositionally biased region" description="Acidic residues" evidence="1">
    <location>
        <begin position="514"/>
        <end position="523"/>
    </location>
</feature>
<evidence type="ECO:0000313" key="3">
    <source>
        <dbReference type="EMBL" id="KAK7676272.1"/>
    </source>
</evidence>
<reference evidence="3 4" key="1">
    <citation type="submission" date="2022-09" db="EMBL/GenBank/DDBJ databases">
        <authorList>
            <person name="Palmer J.M."/>
        </authorList>
    </citation>
    <scope>NUCLEOTIDE SEQUENCE [LARGE SCALE GENOMIC DNA]</scope>
    <source>
        <strain evidence="3 4">DSM 7382</strain>
    </source>
</reference>
<feature type="compositionally biased region" description="Basic and acidic residues" evidence="1">
    <location>
        <begin position="501"/>
        <end position="513"/>
    </location>
</feature>
<sequence length="836" mass="93347">MPPRTASYEQLSRAQKSARTRAFNRQTQEQDDQALIESTQGSPGPRAPKPRTRTLEDDAWHASQRKHGRDEEPIAENPPEPGHATAATTNLKSADKRQTRSQSQAVPAGTLSPRKTSAPQKKQKTMQPVPSETVQVTTQLQQSDVRTQNQKNKQSSRLILPRDDRDSDPDDDPPNGTQHSQTRVLGSSQRKPTMTVQEAVNFEETDPLPDRVTRPAGTQAIYGKKTRLSQHQPPPTPPQCDDDDVHLQAGDTIDVDDGRTSQHQPDIEMDDDHRSTKGKGIVRGNVYDTDGEDEDEDEDEDVKQGVGEDIWGQDVEYEDEEDEEVTTEALRKERAQLLSSDDRYAGQNEDYRFEEDRRYPDGLQFEENNRYVDEDSDVDGIDDMPQPHVNKVINVIWDDDDNGNPPPSKLKTSKPAVTKKSDISKSTQSQTMRTMQPTVSPPKQKQKRIAAAGVPSAKVSSPTLKAVAQPTRKKAAPPKTAALPKKAAPPKKKKKTAAPHKRVEQRQAERAVVVDDDDDDDPADSDHAAEDSGLVGDQFWPKAVHLKLSIHNHVNVNSQRPRIKVILKRLNKLITYDAFIYDAFPEYPYKINYLRECCEAAAGDDDEVTERIAKDEEYFLLLKTVPENRLISIRGKIKSHLRSLVAATYGLTPGCSVLVRAWRKGRRYIYPGATPGTIDSSAPYQNPCIIQGLSSAFFSGPTSFVQLHFSIFKVDRSANDKDKTTLEVTRSMVGLVATAIESILCDWETGTYDHTALISNTANIVYKGHIIFLKEIKTKKPKSYHFMLSTLFYMASNGHVFTAATAAAAECMQVLNLNDMPEDSGPSEDENEEAFY</sequence>
<feature type="compositionally biased region" description="Polar residues" evidence="1">
    <location>
        <begin position="113"/>
        <end position="157"/>
    </location>
</feature>
<dbReference type="Pfam" id="PF20149">
    <property type="entry name" value="DUF6532"/>
    <property type="match status" value="1"/>
</dbReference>
<feature type="region of interest" description="Disordered" evidence="1">
    <location>
        <begin position="337"/>
        <end position="534"/>
    </location>
</feature>
<evidence type="ECO:0000259" key="2">
    <source>
        <dbReference type="Pfam" id="PF20149"/>
    </source>
</evidence>
<feature type="compositionally biased region" description="Basic residues" evidence="1">
    <location>
        <begin position="488"/>
        <end position="500"/>
    </location>
</feature>
<feature type="compositionally biased region" description="Polar residues" evidence="1">
    <location>
        <begin position="175"/>
        <end position="198"/>
    </location>
</feature>
<evidence type="ECO:0000313" key="4">
    <source>
        <dbReference type="Proteomes" id="UP001385951"/>
    </source>
</evidence>
<feature type="compositionally biased region" description="Polar residues" evidence="1">
    <location>
        <begin position="424"/>
        <end position="443"/>
    </location>
</feature>
<evidence type="ECO:0000256" key="1">
    <source>
        <dbReference type="SAM" id="MobiDB-lite"/>
    </source>
</evidence>
<dbReference type="Proteomes" id="UP001385951">
    <property type="component" value="Unassembled WGS sequence"/>
</dbReference>
<comment type="caution">
    <text evidence="3">The sequence shown here is derived from an EMBL/GenBank/DDBJ whole genome shotgun (WGS) entry which is preliminary data.</text>
</comment>
<proteinExistence type="predicted"/>
<name>A0AAW0FGA7_9APHY</name>
<dbReference type="EMBL" id="JASBNA010000125">
    <property type="protein sequence ID" value="KAK7676272.1"/>
    <property type="molecule type" value="Genomic_DNA"/>
</dbReference>
<feature type="domain" description="DUF6532" evidence="2">
    <location>
        <begin position="579"/>
        <end position="776"/>
    </location>
</feature>
<feature type="region of interest" description="Disordered" evidence="1">
    <location>
        <begin position="1"/>
        <end position="309"/>
    </location>
</feature>
<keyword evidence="4" id="KW-1185">Reference proteome</keyword>
<feature type="compositionally biased region" description="Polar residues" evidence="1">
    <location>
        <begin position="7"/>
        <end position="27"/>
    </location>
</feature>
<feature type="compositionally biased region" description="Acidic residues" evidence="1">
    <location>
        <begin position="289"/>
        <end position="301"/>
    </location>
</feature>
<accession>A0AAW0FGA7</accession>
<gene>
    <name evidence="3" type="ORF">QCA50_020773</name>
</gene>
<dbReference type="AlphaFoldDB" id="A0AAW0FGA7"/>
<feature type="compositionally biased region" description="Basic and acidic residues" evidence="1">
    <location>
        <begin position="337"/>
        <end position="360"/>
    </location>
</feature>
<protein>
    <recommendedName>
        <fullName evidence="2">DUF6532 domain-containing protein</fullName>
    </recommendedName>
</protein>
<dbReference type="InterPro" id="IPR045341">
    <property type="entry name" value="DUF6532"/>
</dbReference>
<feature type="compositionally biased region" description="Low complexity" evidence="1">
    <location>
        <begin position="477"/>
        <end position="486"/>
    </location>
</feature>
<organism evidence="3 4">
    <name type="scientific">Cerrena zonata</name>
    <dbReference type="NCBI Taxonomy" id="2478898"/>
    <lineage>
        <taxon>Eukaryota</taxon>
        <taxon>Fungi</taxon>
        <taxon>Dikarya</taxon>
        <taxon>Basidiomycota</taxon>
        <taxon>Agaricomycotina</taxon>
        <taxon>Agaricomycetes</taxon>
        <taxon>Polyporales</taxon>
        <taxon>Cerrenaceae</taxon>
        <taxon>Cerrena</taxon>
    </lineage>
</organism>